<keyword evidence="4 6" id="KW-1133">Transmembrane helix</keyword>
<dbReference type="EMBL" id="PEWA01000028">
    <property type="protein sequence ID" value="PIU73419.1"/>
    <property type="molecule type" value="Genomic_DNA"/>
</dbReference>
<evidence type="ECO:0000313" key="7">
    <source>
        <dbReference type="EMBL" id="PIU73419.1"/>
    </source>
</evidence>
<dbReference type="Proteomes" id="UP000231407">
    <property type="component" value="Unassembled WGS sequence"/>
</dbReference>
<evidence type="ECO:0000256" key="4">
    <source>
        <dbReference type="ARBA" id="ARBA00022989"/>
    </source>
</evidence>
<dbReference type="SUPFAM" id="SSF54523">
    <property type="entry name" value="Pili subunits"/>
    <property type="match status" value="1"/>
</dbReference>
<protein>
    <recommendedName>
        <fullName evidence="9">Type II secretion system protein GspG C-terminal domain-containing protein</fullName>
    </recommendedName>
</protein>
<evidence type="ECO:0000256" key="2">
    <source>
        <dbReference type="ARBA" id="ARBA00022481"/>
    </source>
</evidence>
<sequence length="154" mass="16757">MEHYNKIGSRFRGNDGFSLVELLVVISIIAVISAVTLPNFMGARERARDAQRVSDMNAIKNSLRMYYNDKQAYPTPAGGMFDAGMTTYMPSILNLGYTYTYEQSNAGDGFNLCLRLESGVGDDDVNSQKKCGVGVGLVCGLGQTTDKLFVVCAN</sequence>
<dbReference type="Pfam" id="PF07963">
    <property type="entry name" value="N_methyl"/>
    <property type="match status" value="1"/>
</dbReference>
<dbReference type="PRINTS" id="PR00813">
    <property type="entry name" value="BCTERIALGSPG"/>
</dbReference>
<evidence type="ECO:0000256" key="1">
    <source>
        <dbReference type="ARBA" id="ARBA00004167"/>
    </source>
</evidence>
<keyword evidence="5 6" id="KW-0472">Membrane</keyword>
<evidence type="ECO:0000256" key="6">
    <source>
        <dbReference type="SAM" id="Phobius"/>
    </source>
</evidence>
<evidence type="ECO:0000313" key="8">
    <source>
        <dbReference type="Proteomes" id="UP000231407"/>
    </source>
</evidence>
<keyword evidence="2" id="KW-0488">Methylation</keyword>
<proteinExistence type="predicted"/>
<dbReference type="GO" id="GO:0016020">
    <property type="term" value="C:membrane"/>
    <property type="evidence" value="ECO:0007669"/>
    <property type="project" value="UniProtKB-SubCell"/>
</dbReference>
<evidence type="ECO:0000256" key="3">
    <source>
        <dbReference type="ARBA" id="ARBA00022692"/>
    </source>
</evidence>
<dbReference type="InterPro" id="IPR012902">
    <property type="entry name" value="N_methyl_site"/>
</dbReference>
<reference evidence="8" key="1">
    <citation type="submission" date="2017-09" db="EMBL/GenBank/DDBJ databases">
        <title>Depth-based differentiation of microbial function through sediment-hosted aquifers and enrichment of novel symbionts in the deep terrestrial subsurface.</title>
        <authorList>
            <person name="Probst A.J."/>
            <person name="Ladd B."/>
            <person name="Jarett J.K."/>
            <person name="Geller-Mcgrath D.E."/>
            <person name="Sieber C.M.K."/>
            <person name="Emerson J.B."/>
            <person name="Anantharaman K."/>
            <person name="Thomas B.C."/>
            <person name="Malmstrom R."/>
            <person name="Stieglmeier M."/>
            <person name="Klingl A."/>
            <person name="Woyke T."/>
            <person name="Ryan C.M."/>
            <person name="Banfield J.F."/>
        </authorList>
    </citation>
    <scope>NUCLEOTIDE SEQUENCE [LARGE SCALE GENOMIC DNA]</scope>
</reference>
<accession>A0A2M7AS11</accession>
<evidence type="ECO:0000256" key="5">
    <source>
        <dbReference type="ARBA" id="ARBA00023136"/>
    </source>
</evidence>
<dbReference type="GO" id="GO:0015628">
    <property type="term" value="P:protein secretion by the type II secretion system"/>
    <property type="evidence" value="ECO:0007669"/>
    <property type="project" value="InterPro"/>
</dbReference>
<name>A0A2M7AS11_9BACT</name>
<dbReference type="PANTHER" id="PTHR30093">
    <property type="entry name" value="GENERAL SECRETION PATHWAY PROTEIN G"/>
    <property type="match status" value="1"/>
</dbReference>
<keyword evidence="3 6" id="KW-0812">Transmembrane</keyword>
<dbReference type="InterPro" id="IPR000983">
    <property type="entry name" value="Bac_GSPG_pilin"/>
</dbReference>
<dbReference type="AlphaFoldDB" id="A0A2M7AS11"/>
<dbReference type="PANTHER" id="PTHR30093:SF44">
    <property type="entry name" value="TYPE II SECRETION SYSTEM CORE PROTEIN G"/>
    <property type="match status" value="1"/>
</dbReference>
<dbReference type="NCBIfam" id="TIGR02532">
    <property type="entry name" value="IV_pilin_GFxxxE"/>
    <property type="match status" value="1"/>
</dbReference>
<feature type="transmembrane region" description="Helical" evidence="6">
    <location>
        <begin position="20"/>
        <end position="42"/>
    </location>
</feature>
<dbReference type="InterPro" id="IPR045584">
    <property type="entry name" value="Pilin-like"/>
</dbReference>
<comment type="caution">
    <text evidence="7">The sequence shown here is derived from an EMBL/GenBank/DDBJ whole genome shotgun (WGS) entry which is preliminary data.</text>
</comment>
<organism evidence="7 8">
    <name type="scientific">Candidatus Shapirobacteria bacterium CG06_land_8_20_14_3_00_40_12</name>
    <dbReference type="NCBI Taxonomy" id="1974881"/>
    <lineage>
        <taxon>Bacteria</taxon>
        <taxon>Candidatus Shapironibacteriota</taxon>
    </lineage>
</organism>
<dbReference type="Gene3D" id="3.30.700.10">
    <property type="entry name" value="Glycoprotein, Type 4 Pilin"/>
    <property type="match status" value="1"/>
</dbReference>
<dbReference type="GO" id="GO:0015627">
    <property type="term" value="C:type II protein secretion system complex"/>
    <property type="evidence" value="ECO:0007669"/>
    <property type="project" value="InterPro"/>
</dbReference>
<evidence type="ECO:0008006" key="9">
    <source>
        <dbReference type="Google" id="ProtNLM"/>
    </source>
</evidence>
<gene>
    <name evidence="7" type="ORF">COS78_02360</name>
</gene>
<comment type="subcellular location">
    <subcellularLocation>
        <location evidence="1">Membrane</location>
        <topology evidence="1">Single-pass membrane protein</topology>
    </subcellularLocation>
</comment>